<evidence type="ECO:0000313" key="2">
    <source>
        <dbReference type="Proteomes" id="UP000683139"/>
    </source>
</evidence>
<dbReference type="Proteomes" id="UP000683139">
    <property type="component" value="Unassembled WGS sequence"/>
</dbReference>
<dbReference type="SUPFAM" id="SSF48452">
    <property type="entry name" value="TPR-like"/>
    <property type="match status" value="1"/>
</dbReference>
<evidence type="ECO:0000313" key="1">
    <source>
        <dbReference type="EMBL" id="GIP17166.1"/>
    </source>
</evidence>
<dbReference type="RefSeq" id="WP_213516204.1">
    <property type="nucleotide sequence ID" value="NZ_BOSE01000005.1"/>
</dbReference>
<reference evidence="1" key="1">
    <citation type="submission" date="2021-03" db="EMBL/GenBank/DDBJ databases">
        <title>Antimicrobial resistance genes in bacteria isolated from Japanese honey, and their potential for conferring macrolide and lincosamide resistance in the American foulbrood pathogen Paenibacillus larvae.</title>
        <authorList>
            <person name="Okamoto M."/>
            <person name="Kumagai M."/>
            <person name="Kanamori H."/>
            <person name="Takamatsu D."/>
        </authorList>
    </citation>
    <scope>NUCLEOTIDE SEQUENCE</scope>
    <source>
        <strain evidence="1">J40TS1</strain>
    </source>
</reference>
<proteinExistence type="predicted"/>
<sequence>MDPLYLSTAECRCCAATFKITRVRPSFKNPSKMDTDFCGHYKNGVNPDYYVIRICPQCGYAFSENGKKQLTEEQKQLYFSEIGKHWNEQFFHGERTVQQALVTYKRALMIAQLIKEDPRLIAGFLHHIAWLYREMKDVENEQRFLQHALDQYVIVYELETNSDKNAKLLYMIGELNNRIGNYNEAVKWFSRVVNDQSIVDAGMIRESRERWKEIAEKLAEAREREKRSM</sequence>
<accession>A0A920CXR0</accession>
<dbReference type="InterPro" id="IPR018708">
    <property type="entry name" value="DUF2225"/>
</dbReference>
<organism evidence="1 2">
    <name type="scientific">Paenibacillus montaniterrae</name>
    <dbReference type="NCBI Taxonomy" id="429341"/>
    <lineage>
        <taxon>Bacteria</taxon>
        <taxon>Bacillati</taxon>
        <taxon>Bacillota</taxon>
        <taxon>Bacilli</taxon>
        <taxon>Bacillales</taxon>
        <taxon>Paenibacillaceae</taxon>
        <taxon>Paenibacillus</taxon>
    </lineage>
</organism>
<evidence type="ECO:0008006" key="3">
    <source>
        <dbReference type="Google" id="ProtNLM"/>
    </source>
</evidence>
<dbReference type="Gene3D" id="1.25.40.10">
    <property type="entry name" value="Tetratricopeptide repeat domain"/>
    <property type="match status" value="1"/>
</dbReference>
<dbReference type="Pfam" id="PF09986">
    <property type="entry name" value="DUF2225"/>
    <property type="match status" value="1"/>
</dbReference>
<dbReference type="EMBL" id="BOSE01000005">
    <property type="protein sequence ID" value="GIP17166.1"/>
    <property type="molecule type" value="Genomic_DNA"/>
</dbReference>
<keyword evidence="2" id="KW-1185">Reference proteome</keyword>
<gene>
    <name evidence="1" type="ORF">J40TS1_28080</name>
</gene>
<dbReference type="AlphaFoldDB" id="A0A920CXR0"/>
<protein>
    <recommendedName>
        <fullName evidence="3">DUF2225 domain-containing protein</fullName>
    </recommendedName>
</protein>
<dbReference type="InterPro" id="IPR011990">
    <property type="entry name" value="TPR-like_helical_dom_sf"/>
</dbReference>
<comment type="caution">
    <text evidence="1">The sequence shown here is derived from an EMBL/GenBank/DDBJ whole genome shotgun (WGS) entry which is preliminary data.</text>
</comment>
<name>A0A920CXR0_9BACL</name>